<dbReference type="OrthoDB" id="5134445at2759"/>
<dbReference type="AlphaFoldDB" id="A0A9W8SE25"/>
<feature type="domain" description="Protein kinase" evidence="1">
    <location>
        <begin position="73"/>
        <end position="331"/>
    </location>
</feature>
<gene>
    <name evidence="2" type="ORF">NW762_003023</name>
</gene>
<dbReference type="SUPFAM" id="SSF56112">
    <property type="entry name" value="Protein kinase-like (PK-like)"/>
    <property type="match status" value="1"/>
</dbReference>
<reference evidence="2" key="1">
    <citation type="submission" date="2022-09" db="EMBL/GenBank/DDBJ databases">
        <title>Fusarium specimens isolated from Avocado Roots.</title>
        <authorList>
            <person name="Stajich J."/>
            <person name="Roper C."/>
            <person name="Heimlech-Rivalta G."/>
        </authorList>
    </citation>
    <scope>NUCLEOTIDE SEQUENCE</scope>
    <source>
        <strain evidence="2">CF00136</strain>
    </source>
</reference>
<comment type="caution">
    <text evidence="2">The sequence shown here is derived from an EMBL/GenBank/DDBJ whole genome shotgun (WGS) entry which is preliminary data.</text>
</comment>
<evidence type="ECO:0000313" key="2">
    <source>
        <dbReference type="EMBL" id="KAJ4268952.1"/>
    </source>
</evidence>
<sequence>MSKAEPERKEPYPVGSILCLNVTSDAQTTQDHPKRYVRVKRQFRPYTASCGLVVELLDDTGHEEVGNDPKPRREAFLKLYDWRFAEVLRKHNSTKPWSKEIEHKYLTGLISGKVQKFIYWLNDDESSDESSRKSGDEWEAEEDEAYVYSKMIETYEAEVATYDRLNKYQADVIPSFLGQVTLSISSKNFTLNEQQRNFYHVKGILLEYLPGSNLHDIWEKAPRTSWQDIVDQALRIVHILGDNDVLNPDVRPENFVVVSTEQDKFRVCMIDFGQCRFRGKDESDAEWGREKCQKEEEDKVGGHMKAKLEQRYGFELNYEPSGRYSEWADRS</sequence>
<name>A0A9W8SE25_9HYPO</name>
<accession>A0A9W8SE25</accession>
<organism evidence="2 3">
    <name type="scientific">Fusarium torreyae</name>
    <dbReference type="NCBI Taxonomy" id="1237075"/>
    <lineage>
        <taxon>Eukaryota</taxon>
        <taxon>Fungi</taxon>
        <taxon>Dikarya</taxon>
        <taxon>Ascomycota</taxon>
        <taxon>Pezizomycotina</taxon>
        <taxon>Sordariomycetes</taxon>
        <taxon>Hypocreomycetidae</taxon>
        <taxon>Hypocreales</taxon>
        <taxon>Nectriaceae</taxon>
        <taxon>Fusarium</taxon>
    </lineage>
</organism>
<dbReference type="PROSITE" id="PS50011">
    <property type="entry name" value="PROTEIN_KINASE_DOM"/>
    <property type="match status" value="1"/>
</dbReference>
<dbReference type="GO" id="GO:0004672">
    <property type="term" value="F:protein kinase activity"/>
    <property type="evidence" value="ECO:0007669"/>
    <property type="project" value="InterPro"/>
</dbReference>
<keyword evidence="3" id="KW-1185">Reference proteome</keyword>
<dbReference type="InterPro" id="IPR000719">
    <property type="entry name" value="Prot_kinase_dom"/>
</dbReference>
<dbReference type="EMBL" id="JAOQAZ010000003">
    <property type="protein sequence ID" value="KAJ4268952.1"/>
    <property type="molecule type" value="Genomic_DNA"/>
</dbReference>
<proteinExistence type="predicted"/>
<dbReference type="Proteomes" id="UP001152049">
    <property type="component" value="Unassembled WGS sequence"/>
</dbReference>
<dbReference type="InterPro" id="IPR011009">
    <property type="entry name" value="Kinase-like_dom_sf"/>
</dbReference>
<protein>
    <recommendedName>
        <fullName evidence="1">Protein kinase domain-containing protein</fullName>
    </recommendedName>
</protein>
<dbReference type="GO" id="GO:0005524">
    <property type="term" value="F:ATP binding"/>
    <property type="evidence" value="ECO:0007669"/>
    <property type="project" value="InterPro"/>
</dbReference>
<dbReference type="Gene3D" id="1.10.510.10">
    <property type="entry name" value="Transferase(Phosphotransferase) domain 1"/>
    <property type="match status" value="1"/>
</dbReference>
<evidence type="ECO:0000259" key="1">
    <source>
        <dbReference type="PROSITE" id="PS50011"/>
    </source>
</evidence>
<evidence type="ECO:0000313" key="3">
    <source>
        <dbReference type="Proteomes" id="UP001152049"/>
    </source>
</evidence>